<evidence type="ECO:0008006" key="5">
    <source>
        <dbReference type="Google" id="ProtNLM"/>
    </source>
</evidence>
<dbReference type="RefSeq" id="WP_061664509.1">
    <property type="nucleotide sequence ID" value="NZ_FFET01000001.1"/>
</dbReference>
<dbReference type="EMBL" id="AABEQV010000001">
    <property type="protein sequence ID" value="EAG9855415.1"/>
    <property type="molecule type" value="Genomic_DNA"/>
</dbReference>
<reference evidence="3 4" key="1">
    <citation type="submission" date="2019-04" db="EMBL/GenBank/DDBJ databases">
        <authorList>
            <person name="Ashton P.M."/>
            <person name="Dallman T."/>
            <person name="Nair S."/>
            <person name="De Pinna E."/>
            <person name="Peters T."/>
            <person name="Grant K."/>
        </authorList>
    </citation>
    <scope>NUCLEOTIDE SEQUENCE [LARGE SCALE GENOMIC DNA]</scope>
    <source>
        <strain evidence="3 4">429821</strain>
    </source>
</reference>
<comment type="caution">
    <text evidence="3">The sequence shown here is derived from an EMBL/GenBank/DDBJ whole genome shotgun (WGS) entry which is preliminary data.</text>
</comment>
<evidence type="ECO:0000313" key="4">
    <source>
        <dbReference type="Proteomes" id="UP000548826"/>
    </source>
</evidence>
<evidence type="ECO:0000313" key="3">
    <source>
        <dbReference type="EMBL" id="EAG9855415.1"/>
    </source>
</evidence>
<accession>A0A465RI67</accession>
<dbReference type="Proteomes" id="UP000548826">
    <property type="component" value="Unassembled WGS sequence"/>
</dbReference>
<feature type="region of interest" description="Disordered" evidence="1">
    <location>
        <begin position="26"/>
        <end position="71"/>
    </location>
</feature>
<proteinExistence type="predicted"/>
<dbReference type="PROSITE" id="PS51257">
    <property type="entry name" value="PROKAR_LIPOPROTEIN"/>
    <property type="match status" value="1"/>
</dbReference>
<evidence type="ECO:0000256" key="2">
    <source>
        <dbReference type="SAM" id="SignalP"/>
    </source>
</evidence>
<protein>
    <recommendedName>
        <fullName evidence="5">DUF4352 domain-containing protein</fullName>
    </recommendedName>
</protein>
<gene>
    <name evidence="3" type="ORF">D4C60_00235</name>
</gene>
<evidence type="ECO:0000256" key="1">
    <source>
        <dbReference type="SAM" id="MobiDB-lite"/>
    </source>
</evidence>
<feature type="compositionally biased region" description="Basic and acidic residues" evidence="1">
    <location>
        <begin position="27"/>
        <end position="65"/>
    </location>
</feature>
<sequence>MKKLFSMLFTIILFGSLVACGQSGVDNTKEDKKADNSATVKEDTNKNKESTDNKENNTKSEDKLVTDGPLLEPGQYKIDDQYGSKITLMKIATPKINIDLGDLKMTLQDVKIFKRENVSEDEKNDFSQTDIPITDPYYTIQLIYDIENTSDVPLTTTGFEYIITDQQQQIEASIDYIGGEPYYDVQSGAKLSPEYVVCILKPENVEDIKKITLKTAEVFNSDTYETTAGSKTIEVKFE</sequence>
<keyword evidence="2" id="KW-0732">Signal</keyword>
<feature type="signal peptide" evidence="2">
    <location>
        <begin position="1"/>
        <end position="21"/>
    </location>
</feature>
<dbReference type="AlphaFoldDB" id="A0A465RI67"/>
<organism evidence="3 4">
    <name type="scientific">Listeria monocytogenes</name>
    <dbReference type="NCBI Taxonomy" id="1639"/>
    <lineage>
        <taxon>Bacteria</taxon>
        <taxon>Bacillati</taxon>
        <taxon>Bacillota</taxon>
        <taxon>Bacilli</taxon>
        <taxon>Bacillales</taxon>
        <taxon>Listeriaceae</taxon>
        <taxon>Listeria</taxon>
    </lineage>
</organism>
<feature type="chain" id="PRO_5043747419" description="DUF4352 domain-containing protein" evidence="2">
    <location>
        <begin position="22"/>
        <end position="238"/>
    </location>
</feature>
<name>A0A465RI67_LISMN</name>